<feature type="non-terminal residue" evidence="1">
    <location>
        <position position="1"/>
    </location>
</feature>
<feature type="non-terminal residue" evidence="1">
    <location>
        <position position="108"/>
    </location>
</feature>
<dbReference type="EMBL" id="BQXS01007064">
    <property type="protein sequence ID" value="GKT25031.1"/>
    <property type="molecule type" value="Genomic_DNA"/>
</dbReference>
<name>A0ABQ5K140_9EUKA</name>
<reference evidence="1" key="1">
    <citation type="submission" date="2022-03" db="EMBL/GenBank/DDBJ databases">
        <title>Draft genome sequence of Aduncisulcus paluster, a free-living microaerophilic Fornicata.</title>
        <authorList>
            <person name="Yuyama I."/>
            <person name="Kume K."/>
            <person name="Tamura T."/>
            <person name="Inagaki Y."/>
            <person name="Hashimoto T."/>
        </authorList>
    </citation>
    <scope>NUCLEOTIDE SEQUENCE</scope>
    <source>
        <strain evidence="1">NY0171</strain>
    </source>
</reference>
<evidence type="ECO:0000313" key="1">
    <source>
        <dbReference type="EMBL" id="GKT25031.1"/>
    </source>
</evidence>
<accession>A0ABQ5K140</accession>
<proteinExistence type="predicted"/>
<comment type="caution">
    <text evidence="1">The sequence shown here is derived from an EMBL/GenBank/DDBJ whole genome shotgun (WGS) entry which is preliminary data.</text>
</comment>
<organism evidence="1 2">
    <name type="scientific">Aduncisulcus paluster</name>
    <dbReference type="NCBI Taxonomy" id="2918883"/>
    <lineage>
        <taxon>Eukaryota</taxon>
        <taxon>Metamonada</taxon>
        <taxon>Carpediemonas-like organisms</taxon>
        <taxon>Aduncisulcus</taxon>
    </lineage>
</organism>
<keyword evidence="2" id="KW-1185">Reference proteome</keyword>
<dbReference type="Proteomes" id="UP001057375">
    <property type="component" value="Unassembled WGS sequence"/>
</dbReference>
<protein>
    <submittedName>
        <fullName evidence="1">Uncharacterized protein</fullName>
    </submittedName>
</protein>
<evidence type="ECO:0000313" key="2">
    <source>
        <dbReference type="Proteomes" id="UP001057375"/>
    </source>
</evidence>
<sequence>YKVSKVTIAPLTKTETAVSKLTTEKKSRSMLVSILNWKSDTMYSVAMHYDFRATVYKESGKKLAETTLQGEDELGGSMVNPPAHAMKVVPQALEEQLTKIINSPAISE</sequence>
<gene>
    <name evidence="1" type="ORF">ADUPG1_004623</name>
</gene>